<dbReference type="AlphaFoldDB" id="K1QYW1"/>
<accession>K1QYW1</accession>
<proteinExistence type="predicted"/>
<gene>
    <name evidence="1" type="ORF">CGI_10019119</name>
</gene>
<organism evidence="1">
    <name type="scientific">Magallana gigas</name>
    <name type="common">Pacific oyster</name>
    <name type="synonym">Crassostrea gigas</name>
    <dbReference type="NCBI Taxonomy" id="29159"/>
    <lineage>
        <taxon>Eukaryota</taxon>
        <taxon>Metazoa</taxon>
        <taxon>Spiralia</taxon>
        <taxon>Lophotrochozoa</taxon>
        <taxon>Mollusca</taxon>
        <taxon>Bivalvia</taxon>
        <taxon>Autobranchia</taxon>
        <taxon>Pteriomorphia</taxon>
        <taxon>Ostreida</taxon>
        <taxon>Ostreoidea</taxon>
        <taxon>Ostreidae</taxon>
        <taxon>Magallana</taxon>
    </lineage>
</organism>
<dbReference type="PROSITE" id="PS51257">
    <property type="entry name" value="PROKAR_LIPOPROTEIN"/>
    <property type="match status" value="1"/>
</dbReference>
<reference evidence="1" key="1">
    <citation type="journal article" date="2012" name="Nature">
        <title>The oyster genome reveals stress adaptation and complexity of shell formation.</title>
        <authorList>
            <person name="Zhang G."/>
            <person name="Fang X."/>
            <person name="Guo X."/>
            <person name="Li L."/>
            <person name="Luo R."/>
            <person name="Xu F."/>
            <person name="Yang P."/>
            <person name="Zhang L."/>
            <person name="Wang X."/>
            <person name="Qi H."/>
            <person name="Xiong Z."/>
            <person name="Que H."/>
            <person name="Xie Y."/>
            <person name="Holland P.W."/>
            <person name="Paps J."/>
            <person name="Zhu Y."/>
            <person name="Wu F."/>
            <person name="Chen Y."/>
            <person name="Wang J."/>
            <person name="Peng C."/>
            <person name="Meng J."/>
            <person name="Yang L."/>
            <person name="Liu J."/>
            <person name="Wen B."/>
            <person name="Zhang N."/>
            <person name="Huang Z."/>
            <person name="Zhu Q."/>
            <person name="Feng Y."/>
            <person name="Mount A."/>
            <person name="Hedgecock D."/>
            <person name="Xu Z."/>
            <person name="Liu Y."/>
            <person name="Domazet-Loso T."/>
            <person name="Du Y."/>
            <person name="Sun X."/>
            <person name="Zhang S."/>
            <person name="Liu B."/>
            <person name="Cheng P."/>
            <person name="Jiang X."/>
            <person name="Li J."/>
            <person name="Fan D."/>
            <person name="Wang W."/>
            <person name="Fu W."/>
            <person name="Wang T."/>
            <person name="Wang B."/>
            <person name="Zhang J."/>
            <person name="Peng Z."/>
            <person name="Li Y."/>
            <person name="Li N."/>
            <person name="Wang J."/>
            <person name="Chen M."/>
            <person name="He Y."/>
            <person name="Tan F."/>
            <person name="Song X."/>
            <person name="Zheng Q."/>
            <person name="Huang R."/>
            <person name="Yang H."/>
            <person name="Du X."/>
            <person name="Chen L."/>
            <person name="Yang M."/>
            <person name="Gaffney P.M."/>
            <person name="Wang S."/>
            <person name="Luo L."/>
            <person name="She Z."/>
            <person name="Ming Y."/>
            <person name="Huang W."/>
            <person name="Zhang S."/>
            <person name="Huang B."/>
            <person name="Zhang Y."/>
            <person name="Qu T."/>
            <person name="Ni P."/>
            <person name="Miao G."/>
            <person name="Wang J."/>
            <person name="Wang Q."/>
            <person name="Steinberg C.E."/>
            <person name="Wang H."/>
            <person name="Li N."/>
            <person name="Qian L."/>
            <person name="Zhang G."/>
            <person name="Li Y."/>
            <person name="Yang H."/>
            <person name="Liu X."/>
            <person name="Wang J."/>
            <person name="Yin Y."/>
            <person name="Wang J."/>
        </authorList>
    </citation>
    <scope>NUCLEOTIDE SEQUENCE [LARGE SCALE GENOMIC DNA]</scope>
    <source>
        <strain evidence="1">05x7-T-G4-1.051#20</strain>
    </source>
</reference>
<sequence length="174" mass="19551">MTLRKVCGCVGSLDEGTLVSLPGMIYSCHGQETFHIDNLYPDLRFDKEVDGWTLIYRDQSGTTYSDYLSFISNGKSDETNENVNDEYCTSIIKSPLCTTNYRTSLIDRWQSLGNFKVNVSLYKNGTKVAEVVFNGTGTNQESWFSPSKILSSSWSDVTLNQTYNFFSLEGHVGP</sequence>
<dbReference type="HOGENOM" id="CLU_1541612_0_0_1"/>
<protein>
    <submittedName>
        <fullName evidence="1">Uncharacterized protein</fullName>
    </submittedName>
</protein>
<dbReference type="InParanoid" id="K1QYW1"/>
<dbReference type="EMBL" id="JH817473">
    <property type="protein sequence ID" value="EKC38883.1"/>
    <property type="molecule type" value="Genomic_DNA"/>
</dbReference>
<name>K1QYW1_MAGGI</name>
<evidence type="ECO:0000313" key="1">
    <source>
        <dbReference type="EMBL" id="EKC38883.1"/>
    </source>
</evidence>